<evidence type="ECO:0000256" key="6">
    <source>
        <dbReference type="ARBA" id="ARBA00022737"/>
    </source>
</evidence>
<evidence type="ECO:0000256" key="10">
    <source>
        <dbReference type="ARBA" id="ARBA00023136"/>
    </source>
</evidence>
<proteinExistence type="inferred from homology"/>
<dbReference type="GO" id="GO:0019706">
    <property type="term" value="F:protein-cysteine S-palmitoyltransferase activity"/>
    <property type="evidence" value="ECO:0007669"/>
    <property type="project" value="UniProtKB-EC"/>
</dbReference>
<feature type="transmembrane region" description="Helical" evidence="14">
    <location>
        <begin position="286"/>
        <end position="305"/>
    </location>
</feature>
<keyword evidence="14" id="KW-0012">Acyltransferase</keyword>
<feature type="transmembrane region" description="Helical" evidence="14">
    <location>
        <begin position="253"/>
        <end position="274"/>
    </location>
</feature>
<dbReference type="InterPro" id="IPR036770">
    <property type="entry name" value="Ankyrin_rpt-contain_sf"/>
</dbReference>
<keyword evidence="8" id="KW-0333">Golgi apparatus</keyword>
<reference evidence="16" key="1">
    <citation type="submission" date="2021-01" db="EMBL/GenBank/DDBJ databases">
        <authorList>
            <person name="Corre E."/>
            <person name="Pelletier E."/>
            <person name="Niang G."/>
            <person name="Scheremetjew M."/>
            <person name="Finn R."/>
            <person name="Kale V."/>
            <person name="Holt S."/>
            <person name="Cochrane G."/>
            <person name="Meng A."/>
            <person name="Brown T."/>
            <person name="Cohen L."/>
        </authorList>
    </citation>
    <scope>NUCLEOTIDE SEQUENCE</scope>
    <source>
        <strain evidence="16">CCAC1681</strain>
    </source>
</reference>
<dbReference type="PANTHER" id="PTHR24161:SF17">
    <property type="entry name" value="PALMITOYLTRANSFERASE"/>
    <property type="match status" value="1"/>
</dbReference>
<evidence type="ECO:0000256" key="13">
    <source>
        <dbReference type="PROSITE-ProRule" id="PRU00023"/>
    </source>
</evidence>
<comment type="subcellular location">
    <subcellularLocation>
        <location evidence="1">Endomembrane system</location>
        <topology evidence="1">Multi-pass membrane protein</topology>
    </subcellularLocation>
    <subcellularLocation>
        <location evidence="2">Golgi apparatus membrane</location>
    </subcellularLocation>
</comment>
<evidence type="ECO:0000259" key="15">
    <source>
        <dbReference type="Pfam" id="PF01529"/>
    </source>
</evidence>
<keyword evidence="11" id="KW-0449">Lipoprotein</keyword>
<dbReference type="GO" id="GO:0000139">
    <property type="term" value="C:Golgi membrane"/>
    <property type="evidence" value="ECO:0007669"/>
    <property type="project" value="UniProtKB-SubCell"/>
</dbReference>
<evidence type="ECO:0000256" key="9">
    <source>
        <dbReference type="ARBA" id="ARBA00023043"/>
    </source>
</evidence>
<dbReference type="InterPro" id="IPR001594">
    <property type="entry name" value="Palmitoyltrfase_DHHC"/>
</dbReference>
<evidence type="ECO:0000313" key="16">
    <source>
        <dbReference type="EMBL" id="CAD8435117.1"/>
    </source>
</evidence>
<evidence type="ECO:0000256" key="4">
    <source>
        <dbReference type="ARBA" id="ARBA00022679"/>
    </source>
</evidence>
<gene>
    <name evidence="16" type="ORF">MSP1401_LOCUS3420</name>
</gene>
<organism evidence="16">
    <name type="scientific">Micromonas pusilla</name>
    <name type="common">Picoplanktonic green alga</name>
    <name type="synonym">Chromulina pusilla</name>
    <dbReference type="NCBI Taxonomy" id="38833"/>
    <lineage>
        <taxon>Eukaryota</taxon>
        <taxon>Viridiplantae</taxon>
        <taxon>Chlorophyta</taxon>
        <taxon>Mamiellophyceae</taxon>
        <taxon>Mamiellales</taxon>
        <taxon>Mamiellaceae</taxon>
        <taxon>Micromonas</taxon>
    </lineage>
</organism>
<comment type="catalytic activity">
    <reaction evidence="12 14">
        <text>L-cysteinyl-[protein] + hexadecanoyl-CoA = S-hexadecanoyl-L-cysteinyl-[protein] + CoA</text>
        <dbReference type="Rhea" id="RHEA:36683"/>
        <dbReference type="Rhea" id="RHEA-COMP:10131"/>
        <dbReference type="Rhea" id="RHEA-COMP:11032"/>
        <dbReference type="ChEBI" id="CHEBI:29950"/>
        <dbReference type="ChEBI" id="CHEBI:57287"/>
        <dbReference type="ChEBI" id="CHEBI:57379"/>
        <dbReference type="ChEBI" id="CHEBI:74151"/>
        <dbReference type="EC" id="2.3.1.225"/>
    </reaction>
</comment>
<dbReference type="EMBL" id="HBEN01004214">
    <property type="protein sequence ID" value="CAD8435117.1"/>
    <property type="molecule type" value="Transcribed_RNA"/>
</dbReference>
<dbReference type="SUPFAM" id="SSF48403">
    <property type="entry name" value="Ankyrin repeat"/>
    <property type="match status" value="1"/>
</dbReference>
<dbReference type="PANTHER" id="PTHR24161">
    <property type="entry name" value="ANK_REP_REGION DOMAIN-CONTAINING PROTEIN-RELATED"/>
    <property type="match status" value="1"/>
</dbReference>
<keyword evidence="10 14" id="KW-0472">Membrane</keyword>
<evidence type="ECO:0000256" key="5">
    <source>
        <dbReference type="ARBA" id="ARBA00022692"/>
    </source>
</evidence>
<dbReference type="PROSITE" id="PS50088">
    <property type="entry name" value="ANK_REPEAT"/>
    <property type="match status" value="4"/>
</dbReference>
<name>A0A7S0GNE4_MICPS</name>
<feature type="repeat" description="ANK" evidence="13">
    <location>
        <begin position="74"/>
        <end position="106"/>
    </location>
</feature>
<dbReference type="Pfam" id="PF01529">
    <property type="entry name" value="DHHC"/>
    <property type="match status" value="1"/>
</dbReference>
<feature type="repeat" description="ANK" evidence="13">
    <location>
        <begin position="41"/>
        <end position="73"/>
    </location>
</feature>
<dbReference type="EC" id="2.3.1.225" evidence="14"/>
<protein>
    <recommendedName>
        <fullName evidence="14">S-acyltransferase</fullName>
        <ecNumber evidence="14">2.3.1.225</ecNumber>
    </recommendedName>
    <alternativeName>
        <fullName evidence="14">Palmitoyltransferase</fullName>
    </alternativeName>
</protein>
<dbReference type="SMART" id="SM00248">
    <property type="entry name" value="ANK"/>
    <property type="match status" value="4"/>
</dbReference>
<evidence type="ECO:0000256" key="7">
    <source>
        <dbReference type="ARBA" id="ARBA00022989"/>
    </source>
</evidence>
<sequence length="557" mass="60199">MGENEPPAVDDVWKASAYGDLEKLTKYVDEDPALVNAQDATGFRPLQWAALNNRVAVATFLLEKGAEVGAKDGDSQTALHWACVRGSLPCAELLLRSGASIASRDVRGYDCAHVAAQYGHTGILYHFKTKWDAHLDALDLDGRSPLHWAAYKGFPDAVKLLLFCDADVARQDKEGCTPLHWAAIRGKSEAAHVLAQAGGLALLEATDSEGSTAAQLATDKGHKSLGGFLAHHQERLRDEARGKSPGAFLNDKGMAVACLALILGLVFLFVHTVVLADGMPNMDVHLAAWSWLVVLSSGAGLFLMYRVSTADPGFVDAAHAAEVFGARGGAKARHEAVNGAAHRRSSSVGGFVGGGGFDGGGKHPHLEHPELRAGNWSALCPTCKIVKPWGTKHCSVTNRCVKRFDHYCPWMGNVIGKKNLRDFVFFLVLETFAMFVAFLVAIARLRQGGPTPGPFTMTYITMFLVFDGAVLFPVGMLTGAQVHQALRNITTNELANAHRYHYLRDADGKFRNPFDRGMANNARAFLRGVENEAAVQRETVVNMREMEGALRGSDEAV</sequence>
<comment type="similarity">
    <text evidence="3 14">Belongs to the DHHC palmitoyltransferase family.</text>
</comment>
<evidence type="ECO:0000256" key="12">
    <source>
        <dbReference type="ARBA" id="ARBA00048048"/>
    </source>
</evidence>
<evidence type="ECO:0000256" key="11">
    <source>
        <dbReference type="ARBA" id="ARBA00023288"/>
    </source>
</evidence>
<dbReference type="Gene3D" id="1.25.40.20">
    <property type="entry name" value="Ankyrin repeat-containing domain"/>
    <property type="match status" value="2"/>
</dbReference>
<evidence type="ECO:0000256" key="2">
    <source>
        <dbReference type="ARBA" id="ARBA00004394"/>
    </source>
</evidence>
<keyword evidence="9 13" id="KW-0040">ANK repeat</keyword>
<evidence type="ECO:0000256" key="14">
    <source>
        <dbReference type="RuleBase" id="RU079119"/>
    </source>
</evidence>
<feature type="repeat" description="ANK" evidence="13">
    <location>
        <begin position="141"/>
        <end position="173"/>
    </location>
</feature>
<keyword evidence="7 14" id="KW-1133">Transmembrane helix</keyword>
<dbReference type="InterPro" id="IPR002110">
    <property type="entry name" value="Ankyrin_rpt"/>
</dbReference>
<dbReference type="PROSITE" id="PS50297">
    <property type="entry name" value="ANK_REP_REGION"/>
    <property type="match status" value="4"/>
</dbReference>
<comment type="domain">
    <text evidence="14">The DHHC domain is required for palmitoyltransferase activity.</text>
</comment>
<dbReference type="AlphaFoldDB" id="A0A7S0GNE4"/>
<accession>A0A7S0GNE4</accession>
<dbReference type="PROSITE" id="PS50216">
    <property type="entry name" value="DHHC"/>
    <property type="match status" value="1"/>
</dbReference>
<dbReference type="Pfam" id="PF12796">
    <property type="entry name" value="Ank_2"/>
    <property type="match status" value="2"/>
</dbReference>
<dbReference type="FunFam" id="1.25.40.20:FF:000300">
    <property type="entry name" value="S-acyltransferase"/>
    <property type="match status" value="1"/>
</dbReference>
<feature type="domain" description="Palmitoyltransferase DHHC" evidence="15">
    <location>
        <begin position="379"/>
        <end position="496"/>
    </location>
</feature>
<feature type="transmembrane region" description="Helical" evidence="14">
    <location>
        <begin position="423"/>
        <end position="445"/>
    </location>
</feature>
<feature type="repeat" description="ANK" evidence="13">
    <location>
        <begin position="174"/>
        <end position="198"/>
    </location>
</feature>
<keyword evidence="4 14" id="KW-0808">Transferase</keyword>
<evidence type="ECO:0000256" key="8">
    <source>
        <dbReference type="ARBA" id="ARBA00023034"/>
    </source>
</evidence>
<evidence type="ECO:0000256" key="3">
    <source>
        <dbReference type="ARBA" id="ARBA00008574"/>
    </source>
</evidence>
<feature type="transmembrane region" description="Helical" evidence="14">
    <location>
        <begin position="457"/>
        <end position="477"/>
    </location>
</feature>
<evidence type="ECO:0000256" key="1">
    <source>
        <dbReference type="ARBA" id="ARBA00004127"/>
    </source>
</evidence>
<keyword evidence="6" id="KW-0677">Repeat</keyword>
<keyword evidence="5 14" id="KW-0812">Transmembrane</keyword>